<accession>A0ABZ2KG84</accession>
<dbReference type="InterPro" id="IPR013325">
    <property type="entry name" value="RNA_pol_sigma_r2"/>
</dbReference>
<dbReference type="NCBIfam" id="TIGR02937">
    <property type="entry name" value="sigma70-ECF"/>
    <property type="match status" value="1"/>
</dbReference>
<evidence type="ECO:0000256" key="3">
    <source>
        <dbReference type="ARBA" id="ARBA00023082"/>
    </source>
</evidence>
<dbReference type="InterPro" id="IPR007627">
    <property type="entry name" value="RNA_pol_sigma70_r2"/>
</dbReference>
<evidence type="ECO:0000259" key="7">
    <source>
        <dbReference type="Pfam" id="PF08281"/>
    </source>
</evidence>
<dbReference type="NCBIfam" id="NF008888">
    <property type="entry name" value="PRK11922.1"/>
    <property type="match status" value="1"/>
</dbReference>
<dbReference type="PANTHER" id="PTHR43133">
    <property type="entry name" value="RNA POLYMERASE ECF-TYPE SIGMA FACTO"/>
    <property type="match status" value="1"/>
</dbReference>
<keyword evidence="2" id="KW-0805">Transcription regulation</keyword>
<keyword evidence="4" id="KW-0804">Transcription</keyword>
<dbReference type="Proteomes" id="UP001379533">
    <property type="component" value="Chromosome"/>
</dbReference>
<sequence length="224" mass="25563">MNLPEPSSLERRELGTDEQVVARVLAGEEHLFEVIMRRNNTRLYRAARSILRSDDEAEDVMQDAYVRAYAHLGDFRGAAAFSTWLTRIAVHEALARLRQRKKNVSIDDELDVEDESMGAESRSPEQCTHDGELRGVLEEAIDALPVAFRTVFILRSIEDLSVADTAATLGIPEETVKTRLHRARRLLRESLVERLEATSRDAFAFERPRCDRVIRAVLERIRAH</sequence>
<feature type="domain" description="RNA polymerase sigma-70 region 2" evidence="6">
    <location>
        <begin position="36"/>
        <end position="102"/>
    </location>
</feature>
<organism evidence="8 9">
    <name type="scientific">Pendulispora brunnea</name>
    <dbReference type="NCBI Taxonomy" id="2905690"/>
    <lineage>
        <taxon>Bacteria</taxon>
        <taxon>Pseudomonadati</taxon>
        <taxon>Myxococcota</taxon>
        <taxon>Myxococcia</taxon>
        <taxon>Myxococcales</taxon>
        <taxon>Sorangiineae</taxon>
        <taxon>Pendulisporaceae</taxon>
        <taxon>Pendulispora</taxon>
    </lineage>
</organism>
<proteinExistence type="inferred from homology"/>
<dbReference type="RefSeq" id="WP_394846706.1">
    <property type="nucleotide sequence ID" value="NZ_CP089982.1"/>
</dbReference>
<feature type="domain" description="RNA polymerase sigma factor 70 region 4 type 2" evidence="7">
    <location>
        <begin position="136"/>
        <end position="187"/>
    </location>
</feature>
<dbReference type="Gene3D" id="1.10.10.10">
    <property type="entry name" value="Winged helix-like DNA-binding domain superfamily/Winged helix DNA-binding domain"/>
    <property type="match status" value="1"/>
</dbReference>
<protein>
    <submittedName>
        <fullName evidence="8">RNA polymerase sigma factor</fullName>
    </submittedName>
</protein>
<dbReference type="SUPFAM" id="SSF88659">
    <property type="entry name" value="Sigma3 and sigma4 domains of RNA polymerase sigma factors"/>
    <property type="match status" value="1"/>
</dbReference>
<evidence type="ECO:0000313" key="9">
    <source>
        <dbReference type="Proteomes" id="UP001379533"/>
    </source>
</evidence>
<evidence type="ECO:0000259" key="6">
    <source>
        <dbReference type="Pfam" id="PF04542"/>
    </source>
</evidence>
<dbReference type="InterPro" id="IPR036388">
    <property type="entry name" value="WH-like_DNA-bd_sf"/>
</dbReference>
<feature type="region of interest" description="Disordered" evidence="5">
    <location>
        <begin position="109"/>
        <end position="129"/>
    </location>
</feature>
<dbReference type="EMBL" id="CP089982">
    <property type="protein sequence ID" value="WXA96095.1"/>
    <property type="molecule type" value="Genomic_DNA"/>
</dbReference>
<keyword evidence="9" id="KW-1185">Reference proteome</keyword>
<dbReference type="Gene3D" id="1.10.1740.10">
    <property type="match status" value="1"/>
</dbReference>
<dbReference type="PANTHER" id="PTHR43133:SF51">
    <property type="entry name" value="RNA POLYMERASE SIGMA FACTOR"/>
    <property type="match status" value="1"/>
</dbReference>
<name>A0ABZ2KG84_9BACT</name>
<evidence type="ECO:0000256" key="1">
    <source>
        <dbReference type="ARBA" id="ARBA00010641"/>
    </source>
</evidence>
<evidence type="ECO:0000256" key="2">
    <source>
        <dbReference type="ARBA" id="ARBA00023015"/>
    </source>
</evidence>
<dbReference type="InterPro" id="IPR013249">
    <property type="entry name" value="RNA_pol_sigma70_r4_t2"/>
</dbReference>
<evidence type="ECO:0000313" key="8">
    <source>
        <dbReference type="EMBL" id="WXA96095.1"/>
    </source>
</evidence>
<comment type="similarity">
    <text evidence="1">Belongs to the sigma-70 factor family. ECF subfamily.</text>
</comment>
<reference evidence="8 9" key="1">
    <citation type="submission" date="2021-12" db="EMBL/GenBank/DDBJ databases">
        <title>Discovery of the Pendulisporaceae a myxobacterial family with distinct sporulation behavior and unique specialized metabolism.</title>
        <authorList>
            <person name="Garcia R."/>
            <person name="Popoff A."/>
            <person name="Bader C.D."/>
            <person name="Loehr J."/>
            <person name="Walesch S."/>
            <person name="Walt C."/>
            <person name="Boldt J."/>
            <person name="Bunk B."/>
            <person name="Haeckl F.J.F.P.J."/>
            <person name="Gunesch A.P."/>
            <person name="Birkelbach J."/>
            <person name="Nuebel U."/>
            <person name="Pietschmann T."/>
            <person name="Bach T."/>
            <person name="Mueller R."/>
        </authorList>
    </citation>
    <scope>NUCLEOTIDE SEQUENCE [LARGE SCALE GENOMIC DNA]</scope>
    <source>
        <strain evidence="8 9">MSr12523</strain>
    </source>
</reference>
<evidence type="ECO:0000256" key="4">
    <source>
        <dbReference type="ARBA" id="ARBA00023163"/>
    </source>
</evidence>
<dbReference type="Pfam" id="PF08281">
    <property type="entry name" value="Sigma70_r4_2"/>
    <property type="match status" value="1"/>
</dbReference>
<dbReference type="InterPro" id="IPR014284">
    <property type="entry name" value="RNA_pol_sigma-70_dom"/>
</dbReference>
<gene>
    <name evidence="8" type="ORF">LZC95_04480</name>
</gene>
<dbReference type="InterPro" id="IPR039425">
    <property type="entry name" value="RNA_pol_sigma-70-like"/>
</dbReference>
<keyword evidence="3" id="KW-0731">Sigma factor</keyword>
<dbReference type="InterPro" id="IPR013324">
    <property type="entry name" value="RNA_pol_sigma_r3/r4-like"/>
</dbReference>
<dbReference type="SUPFAM" id="SSF88946">
    <property type="entry name" value="Sigma2 domain of RNA polymerase sigma factors"/>
    <property type="match status" value="1"/>
</dbReference>
<dbReference type="Pfam" id="PF04542">
    <property type="entry name" value="Sigma70_r2"/>
    <property type="match status" value="1"/>
</dbReference>
<evidence type="ECO:0000256" key="5">
    <source>
        <dbReference type="SAM" id="MobiDB-lite"/>
    </source>
</evidence>